<gene>
    <name evidence="1" type="ORF">GOODEAATRI_004067</name>
</gene>
<dbReference type="Proteomes" id="UP001476798">
    <property type="component" value="Unassembled WGS sequence"/>
</dbReference>
<comment type="caution">
    <text evidence="1">The sequence shown here is derived from an EMBL/GenBank/DDBJ whole genome shotgun (WGS) entry which is preliminary data.</text>
</comment>
<dbReference type="EMBL" id="JAHRIO010010162">
    <property type="protein sequence ID" value="MEQ2160878.1"/>
    <property type="molecule type" value="Genomic_DNA"/>
</dbReference>
<sequence length="68" mass="7423">MAKLSEAFFMIPQALRVIKQHFCARAAVDLGRVTDNVSQSCKRSRYSFSKALGTAKKSGGRSGLHLPP</sequence>
<protein>
    <submittedName>
        <fullName evidence="1">Uncharacterized protein</fullName>
    </submittedName>
</protein>
<accession>A0ABV0MP76</accession>
<evidence type="ECO:0000313" key="2">
    <source>
        <dbReference type="Proteomes" id="UP001476798"/>
    </source>
</evidence>
<evidence type="ECO:0000313" key="1">
    <source>
        <dbReference type="EMBL" id="MEQ2160878.1"/>
    </source>
</evidence>
<name>A0ABV0MP76_9TELE</name>
<keyword evidence="2" id="KW-1185">Reference proteome</keyword>
<proteinExistence type="predicted"/>
<organism evidence="1 2">
    <name type="scientific">Goodea atripinnis</name>
    <dbReference type="NCBI Taxonomy" id="208336"/>
    <lineage>
        <taxon>Eukaryota</taxon>
        <taxon>Metazoa</taxon>
        <taxon>Chordata</taxon>
        <taxon>Craniata</taxon>
        <taxon>Vertebrata</taxon>
        <taxon>Euteleostomi</taxon>
        <taxon>Actinopterygii</taxon>
        <taxon>Neopterygii</taxon>
        <taxon>Teleostei</taxon>
        <taxon>Neoteleostei</taxon>
        <taxon>Acanthomorphata</taxon>
        <taxon>Ovalentaria</taxon>
        <taxon>Atherinomorphae</taxon>
        <taxon>Cyprinodontiformes</taxon>
        <taxon>Goodeidae</taxon>
        <taxon>Goodea</taxon>
    </lineage>
</organism>
<reference evidence="1 2" key="1">
    <citation type="submission" date="2021-06" db="EMBL/GenBank/DDBJ databases">
        <authorList>
            <person name="Palmer J.M."/>
        </authorList>
    </citation>
    <scope>NUCLEOTIDE SEQUENCE [LARGE SCALE GENOMIC DNA]</scope>
    <source>
        <strain evidence="1 2">GA_2019</strain>
        <tissue evidence="1">Muscle</tissue>
    </source>
</reference>